<accession>A0A2J6RZJ1</accession>
<dbReference type="InterPro" id="IPR046539">
    <property type="entry name" value="DUF6604"/>
</dbReference>
<protein>
    <recommendedName>
        <fullName evidence="2">DUF6604 domain-containing protein</fullName>
    </recommendedName>
</protein>
<dbReference type="EMBL" id="KZ613941">
    <property type="protein sequence ID" value="PMD43919.1"/>
    <property type="molecule type" value="Genomic_DNA"/>
</dbReference>
<feature type="region of interest" description="Disordered" evidence="1">
    <location>
        <begin position="107"/>
        <end position="131"/>
    </location>
</feature>
<evidence type="ECO:0000313" key="4">
    <source>
        <dbReference type="Proteomes" id="UP000235786"/>
    </source>
</evidence>
<dbReference type="AlphaFoldDB" id="A0A2J6RZJ1"/>
<evidence type="ECO:0000259" key="2">
    <source>
        <dbReference type="Pfam" id="PF20253"/>
    </source>
</evidence>
<feature type="compositionally biased region" description="Polar residues" evidence="1">
    <location>
        <begin position="249"/>
        <end position="260"/>
    </location>
</feature>
<feature type="compositionally biased region" description="Basic and acidic residues" evidence="1">
    <location>
        <begin position="262"/>
        <end position="274"/>
    </location>
</feature>
<dbReference type="OrthoDB" id="5238236at2759"/>
<reference evidence="3 4" key="1">
    <citation type="submission" date="2016-04" db="EMBL/GenBank/DDBJ databases">
        <title>A degradative enzymes factory behind the ericoid mycorrhizal symbiosis.</title>
        <authorList>
            <consortium name="DOE Joint Genome Institute"/>
            <person name="Martino E."/>
            <person name="Morin E."/>
            <person name="Grelet G."/>
            <person name="Kuo A."/>
            <person name="Kohler A."/>
            <person name="Daghino S."/>
            <person name="Barry K."/>
            <person name="Choi C."/>
            <person name="Cichocki N."/>
            <person name="Clum A."/>
            <person name="Copeland A."/>
            <person name="Hainaut M."/>
            <person name="Haridas S."/>
            <person name="Labutti K."/>
            <person name="Lindquist E."/>
            <person name="Lipzen A."/>
            <person name="Khouja H.-R."/>
            <person name="Murat C."/>
            <person name="Ohm R."/>
            <person name="Olson A."/>
            <person name="Spatafora J."/>
            <person name="Veneault-Fourrey C."/>
            <person name="Henrissat B."/>
            <person name="Grigoriev I."/>
            <person name="Martin F."/>
            <person name="Perotto S."/>
        </authorList>
    </citation>
    <scope>NUCLEOTIDE SEQUENCE [LARGE SCALE GENOMIC DNA]</scope>
    <source>
        <strain evidence="3 4">F</strain>
    </source>
</reference>
<feature type="region of interest" description="Disordered" evidence="1">
    <location>
        <begin position="71"/>
        <end position="95"/>
    </location>
</feature>
<gene>
    <name evidence="3" type="ORF">L207DRAFT_267381</name>
</gene>
<dbReference type="Proteomes" id="UP000235786">
    <property type="component" value="Unassembled WGS sequence"/>
</dbReference>
<feature type="compositionally biased region" description="Low complexity" evidence="1">
    <location>
        <begin position="76"/>
        <end position="94"/>
    </location>
</feature>
<dbReference type="Pfam" id="PF20253">
    <property type="entry name" value="DUF6604"/>
    <property type="match status" value="1"/>
</dbReference>
<name>A0A2J6RZJ1_HYAVF</name>
<proteinExistence type="predicted"/>
<organism evidence="3 4">
    <name type="scientific">Hyaloscypha variabilis (strain UAMH 11265 / GT02V1 / F)</name>
    <name type="common">Meliniomyces variabilis</name>
    <dbReference type="NCBI Taxonomy" id="1149755"/>
    <lineage>
        <taxon>Eukaryota</taxon>
        <taxon>Fungi</taxon>
        <taxon>Dikarya</taxon>
        <taxon>Ascomycota</taxon>
        <taxon>Pezizomycotina</taxon>
        <taxon>Leotiomycetes</taxon>
        <taxon>Helotiales</taxon>
        <taxon>Hyaloscyphaceae</taxon>
        <taxon>Hyaloscypha</taxon>
        <taxon>Hyaloscypha variabilis</taxon>
    </lineage>
</organism>
<feature type="region of interest" description="Disordered" evidence="1">
    <location>
        <begin position="219"/>
        <end position="274"/>
    </location>
</feature>
<feature type="domain" description="DUF6604" evidence="2">
    <location>
        <begin position="48"/>
        <end position="268"/>
    </location>
</feature>
<feature type="compositionally biased region" description="Basic and acidic residues" evidence="1">
    <location>
        <begin position="112"/>
        <end position="121"/>
    </location>
</feature>
<dbReference type="PANTHER" id="PTHR38795:SF1">
    <property type="entry name" value="DUF6604 DOMAIN-CONTAINING PROTEIN"/>
    <property type="match status" value="1"/>
</dbReference>
<sequence length="274" mass="30261">MKQALQGGSRRYYGQLLQIRKIAHNATRRAPRGGFSVVLPGVLDGSYQRYKTDTNTFLRWLSRAAILCGHKKSKRTSSAPPSASSTKTPPSNAPEKTLTLAEKLRAQAGKKANKEEEEKKNPGAASAGSEPVVRPIVRHIIRTDTLLRQAELVAKNEKIKVPDMVIQVVRRAIEARKRSASLFTQTGIDNGHLDDRNPYNRHAHFIATLEKAMHILKPGFDTSDSKESRDAATDKQPAPSKPKPKPTVNDLSGLSNQFSNLDVKDTKDIVETKP</sequence>
<evidence type="ECO:0000256" key="1">
    <source>
        <dbReference type="SAM" id="MobiDB-lite"/>
    </source>
</evidence>
<keyword evidence="4" id="KW-1185">Reference proteome</keyword>
<feature type="compositionally biased region" description="Basic and acidic residues" evidence="1">
    <location>
        <begin position="223"/>
        <end position="233"/>
    </location>
</feature>
<evidence type="ECO:0000313" key="3">
    <source>
        <dbReference type="EMBL" id="PMD43919.1"/>
    </source>
</evidence>
<dbReference type="PANTHER" id="PTHR38795">
    <property type="entry name" value="DUF6604 DOMAIN-CONTAINING PROTEIN"/>
    <property type="match status" value="1"/>
</dbReference>